<evidence type="ECO:0000256" key="4">
    <source>
        <dbReference type="ARBA" id="ARBA00023088"/>
    </source>
</evidence>
<keyword evidence="6" id="KW-0812">Transmembrane</keyword>
<dbReference type="Proteomes" id="UP000234904">
    <property type="component" value="Unassembled WGS sequence"/>
</dbReference>
<evidence type="ECO:0000313" key="10">
    <source>
        <dbReference type="Proteomes" id="UP000234904"/>
    </source>
</evidence>
<keyword evidence="10" id="KW-1185">Reference proteome</keyword>
<dbReference type="NCBIfam" id="TIGR01167">
    <property type="entry name" value="LPXTG_anchor"/>
    <property type="match status" value="1"/>
</dbReference>
<gene>
    <name evidence="9" type="ORF">CYJ70_03725</name>
</gene>
<feature type="compositionally biased region" description="Low complexity" evidence="5">
    <location>
        <begin position="163"/>
        <end position="180"/>
    </location>
</feature>
<keyword evidence="1" id="KW-0134">Cell wall</keyword>
<protein>
    <recommendedName>
        <fullName evidence="8">G5 domain-containing protein</fullName>
    </recommendedName>
</protein>
<dbReference type="InterPro" id="IPR011098">
    <property type="entry name" value="G5_dom"/>
</dbReference>
<comment type="caution">
    <text evidence="9">The sequence shown here is derived from an EMBL/GenBank/DDBJ whole genome shotgun (WGS) entry which is preliminary data.</text>
</comment>
<keyword evidence="6" id="KW-0472">Membrane</keyword>
<feature type="region of interest" description="Disordered" evidence="5">
    <location>
        <begin position="143"/>
        <end position="192"/>
    </location>
</feature>
<dbReference type="Gene3D" id="2.20.230.10">
    <property type="entry name" value="Resuscitation-promoting factor rpfb"/>
    <property type="match status" value="1"/>
</dbReference>
<feature type="signal peptide" evidence="7">
    <location>
        <begin position="1"/>
        <end position="50"/>
    </location>
</feature>
<organism evidence="9 10">
    <name type="scientific">Gardnerella pickettii</name>
    <dbReference type="NCBI Taxonomy" id="2914924"/>
    <lineage>
        <taxon>Bacteria</taxon>
        <taxon>Bacillati</taxon>
        <taxon>Actinomycetota</taxon>
        <taxon>Actinomycetes</taxon>
        <taxon>Bifidobacteriales</taxon>
        <taxon>Bifidobacteriaceae</taxon>
        <taxon>Gardnerella</taxon>
    </lineage>
</organism>
<dbReference type="Pfam" id="PF00746">
    <property type="entry name" value="Gram_pos_anchor"/>
    <property type="match status" value="1"/>
</dbReference>
<name>A0ABX4SHK9_9BIFI</name>
<evidence type="ECO:0000256" key="7">
    <source>
        <dbReference type="SAM" id="SignalP"/>
    </source>
</evidence>
<keyword evidence="3 7" id="KW-0732">Signal</keyword>
<sequence length="241" mass="25350">MNKTNKSNIITIIRKSIKMIKSNKKMLIAGLTTVTLAFGTIAATVPAAYAAPGDITSIAVEIGAKTEYVADPTLKFGEQKVVKITMYGNRIISYREEANGQKTKIGERIADQAQDGITNVGNRKLEVKEVNGKKVTFATDYKINPDTGEVTDEPLGPAKEVTGAEAQQGQGDQNNGQNNGQAGGDAVGGTDQKTVANTAANNNQKKNLPKTGAALSITTAVAAMVTGLGAFAYRKRMASAE</sequence>
<evidence type="ECO:0000256" key="1">
    <source>
        <dbReference type="ARBA" id="ARBA00022512"/>
    </source>
</evidence>
<dbReference type="InterPro" id="IPR019931">
    <property type="entry name" value="LPXTG_anchor"/>
</dbReference>
<evidence type="ECO:0000259" key="8">
    <source>
        <dbReference type="PROSITE" id="PS51109"/>
    </source>
</evidence>
<evidence type="ECO:0000256" key="2">
    <source>
        <dbReference type="ARBA" id="ARBA00022525"/>
    </source>
</evidence>
<evidence type="ECO:0000256" key="3">
    <source>
        <dbReference type="ARBA" id="ARBA00022729"/>
    </source>
</evidence>
<keyword evidence="6" id="KW-1133">Transmembrane helix</keyword>
<reference evidence="9 10" key="1">
    <citation type="submission" date="2017-12" db="EMBL/GenBank/DDBJ databases">
        <title>Phylogenetic diversity of female urinary microbiome.</title>
        <authorList>
            <person name="Thomas-White K."/>
            <person name="Wolfe A.J."/>
        </authorList>
    </citation>
    <scope>NUCLEOTIDE SEQUENCE [LARGE SCALE GENOMIC DNA]</scope>
    <source>
        <strain evidence="9 10">UMB0833</strain>
    </source>
</reference>
<evidence type="ECO:0000313" key="9">
    <source>
        <dbReference type="EMBL" id="PKZ54679.1"/>
    </source>
</evidence>
<feature type="domain" description="G5" evidence="8">
    <location>
        <begin position="48"/>
        <end position="124"/>
    </location>
</feature>
<dbReference type="EMBL" id="PKJE01000002">
    <property type="protein sequence ID" value="PKZ54679.1"/>
    <property type="molecule type" value="Genomic_DNA"/>
</dbReference>
<keyword evidence="2" id="KW-0964">Secreted</keyword>
<feature type="chain" id="PRO_5046994624" description="G5 domain-containing protein" evidence="7">
    <location>
        <begin position="51"/>
        <end position="241"/>
    </location>
</feature>
<dbReference type="PROSITE" id="PS51109">
    <property type="entry name" value="G5"/>
    <property type="match status" value="1"/>
</dbReference>
<proteinExistence type="predicted"/>
<evidence type="ECO:0000256" key="5">
    <source>
        <dbReference type="SAM" id="MobiDB-lite"/>
    </source>
</evidence>
<evidence type="ECO:0000256" key="6">
    <source>
        <dbReference type="SAM" id="Phobius"/>
    </source>
</evidence>
<keyword evidence="4" id="KW-0572">Peptidoglycan-anchor</keyword>
<feature type="transmembrane region" description="Helical" evidence="6">
    <location>
        <begin position="213"/>
        <end position="233"/>
    </location>
</feature>
<accession>A0ABX4SHK9</accession>